<dbReference type="EMBL" id="PDOE01000012">
    <property type="protein sequence ID" value="RKL65729.1"/>
    <property type="molecule type" value="Genomic_DNA"/>
</dbReference>
<accession>A0A3A9JZZ9</accession>
<evidence type="ECO:0000313" key="4">
    <source>
        <dbReference type="EMBL" id="RKL65729.1"/>
    </source>
</evidence>
<dbReference type="InterPro" id="IPR008920">
    <property type="entry name" value="TF_FadR/GntR_C"/>
</dbReference>
<evidence type="ECO:0000256" key="3">
    <source>
        <dbReference type="ARBA" id="ARBA00023163"/>
    </source>
</evidence>
<keyword evidence="3" id="KW-0804">Transcription</keyword>
<reference evidence="4 5" key="1">
    <citation type="submission" date="2017-10" db="EMBL/GenBank/DDBJ databases">
        <title>Bacillus sp. nov., a halophilic bacterium isolated from a Keqin Lake.</title>
        <authorList>
            <person name="Wang H."/>
        </authorList>
    </citation>
    <scope>NUCLEOTIDE SEQUENCE [LARGE SCALE GENOMIC DNA]</scope>
    <source>
        <strain evidence="4 5">KCTC 13187</strain>
    </source>
</reference>
<proteinExistence type="predicted"/>
<keyword evidence="1" id="KW-0805">Transcription regulation</keyword>
<sequence>MLSLAANYNWGLILDQHERILMAIKDRNSVLAEKVMEEHLKKLTFEQDTLKNEYISYFR</sequence>
<dbReference type="AlphaFoldDB" id="A0A3A9JZZ9"/>
<comment type="caution">
    <text evidence="4">The sequence shown here is derived from an EMBL/GenBank/DDBJ whole genome shotgun (WGS) entry which is preliminary data.</text>
</comment>
<dbReference type="Gene3D" id="1.20.120.530">
    <property type="entry name" value="GntR ligand-binding domain-like"/>
    <property type="match status" value="1"/>
</dbReference>
<evidence type="ECO:0000313" key="5">
    <source>
        <dbReference type="Proteomes" id="UP000281498"/>
    </source>
</evidence>
<evidence type="ECO:0008006" key="6">
    <source>
        <dbReference type="Google" id="ProtNLM"/>
    </source>
</evidence>
<keyword evidence="2" id="KW-0238">DNA-binding</keyword>
<dbReference type="SUPFAM" id="SSF48008">
    <property type="entry name" value="GntR ligand-binding domain-like"/>
    <property type="match status" value="1"/>
</dbReference>
<dbReference type="Proteomes" id="UP000281498">
    <property type="component" value="Unassembled WGS sequence"/>
</dbReference>
<name>A0A3A9JZZ9_9BACI</name>
<evidence type="ECO:0000256" key="1">
    <source>
        <dbReference type="ARBA" id="ARBA00023015"/>
    </source>
</evidence>
<evidence type="ECO:0000256" key="2">
    <source>
        <dbReference type="ARBA" id="ARBA00023125"/>
    </source>
</evidence>
<dbReference type="GO" id="GO:0003677">
    <property type="term" value="F:DNA binding"/>
    <property type="evidence" value="ECO:0007669"/>
    <property type="project" value="UniProtKB-KW"/>
</dbReference>
<protein>
    <recommendedName>
        <fullName evidence="6">GntR C-terminal domain-containing protein</fullName>
    </recommendedName>
</protein>
<keyword evidence="5" id="KW-1185">Reference proteome</keyword>
<organism evidence="4 5">
    <name type="scientific">Salipaludibacillus neizhouensis</name>
    <dbReference type="NCBI Taxonomy" id="885475"/>
    <lineage>
        <taxon>Bacteria</taxon>
        <taxon>Bacillati</taxon>
        <taxon>Bacillota</taxon>
        <taxon>Bacilli</taxon>
        <taxon>Bacillales</taxon>
        <taxon>Bacillaceae</taxon>
    </lineage>
</organism>
<gene>
    <name evidence="4" type="ORF">CR203_18925</name>
</gene>
<dbReference type="OrthoDB" id="114741at2"/>